<gene>
    <name evidence="1" type="ORF">BLA13014_08066</name>
</gene>
<organism evidence="1 2">
    <name type="scientific">Burkholderia aenigmatica</name>
    <dbReference type="NCBI Taxonomy" id="2015348"/>
    <lineage>
        <taxon>Bacteria</taxon>
        <taxon>Pseudomonadati</taxon>
        <taxon>Pseudomonadota</taxon>
        <taxon>Betaproteobacteria</taxon>
        <taxon>Burkholderiales</taxon>
        <taxon>Burkholderiaceae</taxon>
        <taxon>Burkholderia</taxon>
        <taxon>Burkholderia cepacia complex</taxon>
    </lineage>
</organism>
<dbReference type="AlphaFoldDB" id="A0A6P2T5T9"/>
<sequence length="54" mass="5736">MNIFDYAIKCKQETSIGCPQMTERAATTGASTLPLCSPAGSIAEFIGYRLPAPL</sequence>
<evidence type="ECO:0000313" key="2">
    <source>
        <dbReference type="Proteomes" id="UP000494261"/>
    </source>
</evidence>
<dbReference type="EMBL" id="CABVQC010000107">
    <property type="protein sequence ID" value="VWC52908.1"/>
    <property type="molecule type" value="Genomic_DNA"/>
</dbReference>
<proteinExistence type="predicted"/>
<protein>
    <submittedName>
        <fullName evidence="1">Uncharacterized protein</fullName>
    </submittedName>
</protein>
<evidence type="ECO:0000313" key="1">
    <source>
        <dbReference type="EMBL" id="VWC52908.1"/>
    </source>
</evidence>
<name>A0A6P2T5T9_9BURK</name>
<accession>A0A6P2T5T9</accession>
<dbReference type="Proteomes" id="UP000494261">
    <property type="component" value="Unassembled WGS sequence"/>
</dbReference>
<reference evidence="1 2" key="1">
    <citation type="submission" date="2019-09" db="EMBL/GenBank/DDBJ databases">
        <authorList>
            <person name="Depoorter E."/>
        </authorList>
    </citation>
    <scope>NUCLEOTIDE SEQUENCE [LARGE SCALE GENOMIC DNA]</scope>
    <source>
        <strain evidence="1">LMG 13014</strain>
    </source>
</reference>